<keyword evidence="3" id="KW-1185">Reference proteome</keyword>
<dbReference type="Pfam" id="PF02541">
    <property type="entry name" value="Ppx-GppA"/>
    <property type="match status" value="1"/>
</dbReference>
<name>A0A7W4ZZW0_9ACTN</name>
<dbReference type="GO" id="GO:0008894">
    <property type="term" value="F:guanosine-5'-triphosphate,3'-diphosphate diphosphatase activity"/>
    <property type="evidence" value="ECO:0007669"/>
    <property type="project" value="UniProtKB-EC"/>
</dbReference>
<dbReference type="AlphaFoldDB" id="A0A7W4ZZW0"/>
<evidence type="ECO:0000259" key="1">
    <source>
        <dbReference type="Pfam" id="PF02541"/>
    </source>
</evidence>
<reference evidence="2 3" key="1">
    <citation type="submission" date="2020-08" db="EMBL/GenBank/DDBJ databases">
        <title>Genomic Encyclopedia of Type Strains, Phase III (KMG-III): the genomes of soil and plant-associated and newly described type strains.</title>
        <authorList>
            <person name="Whitman W."/>
        </authorList>
    </citation>
    <scope>NUCLEOTIDE SEQUENCE [LARGE SCALE GENOMIC DNA]</scope>
    <source>
        <strain evidence="2 3">CECT 3302</strain>
    </source>
</reference>
<dbReference type="EC" id="3.6.1.40" evidence="2"/>
<sequence length="312" mass="33176">MTRRVEPVETKVAAIDCGTNTIKLLIATVTADGLTEDVREARMVRLGQGVDRTGVLAEEALARAFGAIDEYAALIRDHEVERVRFVATSATRDAANAATFTDGVRARLGVTPEVVTGAEEAALSFGGAVRNLQGTPPPPLLVIDIGGGSTELILGEGPTPTSSHSMDIGSVRLHERHLRSDPPTREEIDACVRDIDGHLDGCPVDPAAAGSVVVVGGTAVQLTMGLLELTAYDRTATDHAEFAHDEVYGIVERLLALTVEERLALPWMHPGRADVIAAGGLILDRILRRSQVESLLVSESDILDGIAWSVRD</sequence>
<dbReference type="RefSeq" id="WP_183541028.1">
    <property type="nucleotide sequence ID" value="NZ_BMQT01000001.1"/>
</dbReference>
<feature type="domain" description="Ppx/GppA phosphatase N-terminal" evidence="1">
    <location>
        <begin position="26"/>
        <end position="300"/>
    </location>
</feature>
<comment type="caution">
    <text evidence="2">The sequence shown here is derived from an EMBL/GenBank/DDBJ whole genome shotgun (WGS) entry which is preliminary data.</text>
</comment>
<dbReference type="InterPro" id="IPR003695">
    <property type="entry name" value="Ppx_GppA_N"/>
</dbReference>
<dbReference type="Proteomes" id="UP000577707">
    <property type="component" value="Unassembled WGS sequence"/>
</dbReference>
<dbReference type="InterPro" id="IPR043129">
    <property type="entry name" value="ATPase_NBD"/>
</dbReference>
<dbReference type="EMBL" id="JACHXG010000001">
    <property type="protein sequence ID" value="MBB3087112.1"/>
    <property type="molecule type" value="Genomic_DNA"/>
</dbReference>
<dbReference type="EC" id="3.6.1.11" evidence="2"/>
<accession>A0A7W4ZZW0</accession>
<dbReference type="InterPro" id="IPR050273">
    <property type="entry name" value="GppA/Ppx_hydrolase"/>
</dbReference>
<evidence type="ECO:0000313" key="2">
    <source>
        <dbReference type="EMBL" id="MBB3087112.1"/>
    </source>
</evidence>
<protein>
    <submittedName>
        <fullName evidence="2">Exopolyphosphatase/guanosine-5'-triphosphate, 3'-diphosphate pyrophosphatase</fullName>
        <ecNumber evidence="2">3.6.1.11</ecNumber>
        <ecNumber evidence="2">3.6.1.40</ecNumber>
    </submittedName>
</protein>
<evidence type="ECO:0000313" key="3">
    <source>
        <dbReference type="Proteomes" id="UP000577707"/>
    </source>
</evidence>
<dbReference type="PANTHER" id="PTHR30005">
    <property type="entry name" value="EXOPOLYPHOSPHATASE"/>
    <property type="match status" value="1"/>
</dbReference>
<dbReference type="SUPFAM" id="SSF53067">
    <property type="entry name" value="Actin-like ATPase domain"/>
    <property type="match status" value="2"/>
</dbReference>
<organism evidence="2 3">
    <name type="scientific">Nocardioides albus</name>
    <dbReference type="NCBI Taxonomy" id="1841"/>
    <lineage>
        <taxon>Bacteria</taxon>
        <taxon>Bacillati</taxon>
        <taxon>Actinomycetota</taxon>
        <taxon>Actinomycetes</taxon>
        <taxon>Propionibacteriales</taxon>
        <taxon>Nocardioidaceae</taxon>
        <taxon>Nocardioides</taxon>
    </lineage>
</organism>
<dbReference type="PANTHER" id="PTHR30005:SF13">
    <property type="entry name" value="EXOPOLYPHOSPHATASE 2"/>
    <property type="match status" value="1"/>
</dbReference>
<dbReference type="Gene3D" id="3.30.420.150">
    <property type="entry name" value="Exopolyphosphatase. Domain 2"/>
    <property type="match status" value="1"/>
</dbReference>
<keyword evidence="2" id="KW-0378">Hydrolase</keyword>
<dbReference type="Gene3D" id="3.30.420.40">
    <property type="match status" value="1"/>
</dbReference>
<dbReference type="GO" id="GO:0004309">
    <property type="term" value="F:exopolyphosphatase activity"/>
    <property type="evidence" value="ECO:0007669"/>
    <property type="project" value="UniProtKB-EC"/>
</dbReference>
<gene>
    <name evidence="2" type="ORF">FHS12_000035</name>
</gene>
<proteinExistence type="predicted"/>